<dbReference type="InterPro" id="IPR023606">
    <property type="entry name" value="CoA-Trfase_III_dom_1_sf"/>
</dbReference>
<reference evidence="1 2" key="1">
    <citation type="submission" date="2023-08" db="EMBL/GenBank/DDBJ databases">
        <title>genomic of DY56.</title>
        <authorList>
            <person name="Wang Y."/>
        </authorList>
    </citation>
    <scope>NUCLEOTIDE SEQUENCE [LARGE SCALE GENOMIC DNA]</scope>
    <source>
        <strain evidence="1 2">DY56-A-20</strain>
    </source>
</reference>
<dbReference type="GO" id="GO:0016740">
    <property type="term" value="F:transferase activity"/>
    <property type="evidence" value="ECO:0007669"/>
    <property type="project" value="UniProtKB-KW"/>
</dbReference>
<keyword evidence="2" id="KW-1185">Reference proteome</keyword>
<dbReference type="EMBL" id="JAVAIL010000001">
    <property type="protein sequence ID" value="MDP4538179.1"/>
    <property type="molecule type" value="Genomic_DNA"/>
</dbReference>
<organism evidence="1 2">
    <name type="scientific">Qipengyuania benthica</name>
    <dbReference type="NCBI Taxonomy" id="3067651"/>
    <lineage>
        <taxon>Bacteria</taxon>
        <taxon>Pseudomonadati</taxon>
        <taxon>Pseudomonadota</taxon>
        <taxon>Alphaproteobacteria</taxon>
        <taxon>Sphingomonadales</taxon>
        <taxon>Erythrobacteraceae</taxon>
        <taxon>Qipengyuania</taxon>
    </lineage>
</organism>
<gene>
    <name evidence="1" type="ORF">Q9K01_00875</name>
</gene>
<protein>
    <submittedName>
        <fullName evidence="1">CoA transferase</fullName>
    </submittedName>
</protein>
<evidence type="ECO:0000313" key="2">
    <source>
        <dbReference type="Proteomes" id="UP001235664"/>
    </source>
</evidence>
<sequence>MYKLLEGLSIVEASSFVASPTAGLYCAQMGAEVIRVDHKAGGLDYDRYMLTKEGRSLSWENLNRAKKSVALDLRSEEGRELLVALAGTTGNVITNLPEKSFLSHAAISEGRPAGAPELVSVRIMGWHDGRQAMDFTVNAASGYPLMCGPDDWDQASAPPVNQVLPAWDFITGAYCAFALLAALRHRDATGQGSELRVPLGDVAIGTLANSGAMAEMLYRGGDRERLGNAIWGAFGRDFRSRDGVRFMVAALTAKQWAGLVRAFDIEAASAELEQRLGVRFADGDRPRFEHRQALFELFQSVADGLDYADLERRMAAEGTTFERYRTAHEAANDPVLVADNPLFAQTADNPSGFAYPAPRSFANLPGQSAGEPAPAPYLGEHTEQVLAERLGLSSGAIGDLVDRDIARLSDK</sequence>
<proteinExistence type="predicted"/>
<dbReference type="InterPro" id="IPR050509">
    <property type="entry name" value="CoA-transferase_III"/>
</dbReference>
<dbReference type="PANTHER" id="PTHR48228">
    <property type="entry name" value="SUCCINYL-COA--D-CITRAMALATE COA-TRANSFERASE"/>
    <property type="match status" value="1"/>
</dbReference>
<dbReference type="Gene3D" id="3.30.1540.10">
    <property type="entry name" value="formyl-coa transferase, domain 3"/>
    <property type="match status" value="1"/>
</dbReference>
<keyword evidence="1" id="KW-0808">Transferase</keyword>
<dbReference type="SUPFAM" id="SSF89796">
    <property type="entry name" value="CoA-transferase family III (CaiB/BaiF)"/>
    <property type="match status" value="1"/>
</dbReference>
<dbReference type="Proteomes" id="UP001235664">
    <property type="component" value="Unassembled WGS sequence"/>
</dbReference>
<dbReference type="Pfam" id="PF02515">
    <property type="entry name" value="CoA_transf_3"/>
    <property type="match status" value="1"/>
</dbReference>
<comment type="caution">
    <text evidence="1">The sequence shown here is derived from an EMBL/GenBank/DDBJ whole genome shotgun (WGS) entry which is preliminary data.</text>
</comment>
<accession>A0ABT9H550</accession>
<dbReference type="PANTHER" id="PTHR48228:SF5">
    <property type="entry name" value="ALPHA-METHYLACYL-COA RACEMASE"/>
    <property type="match status" value="1"/>
</dbReference>
<dbReference type="Gene3D" id="3.40.50.10540">
    <property type="entry name" value="Crotonobetainyl-coa:carnitine coa-transferase, domain 1"/>
    <property type="match status" value="1"/>
</dbReference>
<dbReference type="InterPro" id="IPR044855">
    <property type="entry name" value="CoA-Trfase_III_dom3_sf"/>
</dbReference>
<dbReference type="RefSeq" id="WP_305928327.1">
    <property type="nucleotide sequence ID" value="NZ_JAVAIL010000001.1"/>
</dbReference>
<name>A0ABT9H550_9SPHN</name>
<evidence type="ECO:0000313" key="1">
    <source>
        <dbReference type="EMBL" id="MDP4538179.1"/>
    </source>
</evidence>
<dbReference type="InterPro" id="IPR003673">
    <property type="entry name" value="CoA-Trfase_fam_III"/>
</dbReference>